<evidence type="ECO:0000256" key="5">
    <source>
        <dbReference type="ARBA" id="ARBA00022622"/>
    </source>
</evidence>
<keyword evidence="5" id="KW-0325">Glycoprotein</keyword>
<gene>
    <name evidence="14" type="ORF">BCR34DRAFT_601376</name>
</gene>
<accession>A0A1Y1ZMI1</accession>
<dbReference type="AlphaFoldDB" id="A0A1Y1ZMI1"/>
<comment type="caution">
    <text evidence="14">The sequence shown here is derived from an EMBL/GenBank/DDBJ whole genome shotgun (WGS) entry which is preliminary data.</text>
</comment>
<keyword evidence="8" id="KW-0449">Lipoprotein</keyword>
<reference evidence="14 15" key="1">
    <citation type="submission" date="2016-07" db="EMBL/GenBank/DDBJ databases">
        <title>Pervasive Adenine N6-methylation of Active Genes in Fungi.</title>
        <authorList>
            <consortium name="DOE Joint Genome Institute"/>
            <person name="Mondo S.J."/>
            <person name="Dannebaum R.O."/>
            <person name="Kuo R.C."/>
            <person name="Labutti K."/>
            <person name="Haridas S."/>
            <person name="Kuo A."/>
            <person name="Salamov A."/>
            <person name="Ahrendt S.R."/>
            <person name="Lipzen A."/>
            <person name="Sullivan W."/>
            <person name="Andreopoulos W.B."/>
            <person name="Clum A."/>
            <person name="Lindquist E."/>
            <person name="Daum C."/>
            <person name="Ramamoorthy G.K."/>
            <person name="Gryganskyi A."/>
            <person name="Culley D."/>
            <person name="Magnuson J.K."/>
            <person name="James T.Y."/>
            <person name="O'Malley M.A."/>
            <person name="Stajich J.E."/>
            <person name="Spatafora J.W."/>
            <person name="Visel A."/>
            <person name="Grigoriev I.V."/>
        </authorList>
    </citation>
    <scope>NUCLEOTIDE SEQUENCE [LARGE SCALE GENOMIC DNA]</scope>
    <source>
        <strain evidence="14 15">CBS 115471</strain>
    </source>
</reference>
<comment type="similarity">
    <text evidence="3">Belongs to the RBT5 family.</text>
</comment>
<evidence type="ECO:0000256" key="7">
    <source>
        <dbReference type="ARBA" id="ARBA00023157"/>
    </source>
</evidence>
<keyword evidence="6 12" id="KW-0732">Signal</keyword>
<evidence type="ECO:0000313" key="15">
    <source>
        <dbReference type="Proteomes" id="UP000193144"/>
    </source>
</evidence>
<keyword evidence="4" id="KW-0964">Secreted</keyword>
<proteinExistence type="inferred from homology"/>
<dbReference type="PROSITE" id="PS52012">
    <property type="entry name" value="CFEM"/>
    <property type="match status" value="1"/>
</dbReference>
<evidence type="ECO:0000256" key="2">
    <source>
        <dbReference type="ARBA" id="ARBA00004613"/>
    </source>
</evidence>
<feature type="chain" id="PRO_5012756475" description="CFEM domain-containing protein" evidence="12">
    <location>
        <begin position="18"/>
        <end position="384"/>
    </location>
</feature>
<dbReference type="EMBL" id="MCFA01000061">
    <property type="protein sequence ID" value="ORY11430.1"/>
    <property type="molecule type" value="Genomic_DNA"/>
</dbReference>
<evidence type="ECO:0000256" key="11">
    <source>
        <dbReference type="SAM" id="Phobius"/>
    </source>
</evidence>
<keyword evidence="11" id="KW-0812">Transmembrane</keyword>
<comment type="caution">
    <text evidence="9">Lacks conserved residue(s) required for the propagation of feature annotation.</text>
</comment>
<evidence type="ECO:0000256" key="12">
    <source>
        <dbReference type="SAM" id="SignalP"/>
    </source>
</evidence>
<protein>
    <recommendedName>
        <fullName evidence="13">CFEM domain-containing protein</fullName>
    </recommendedName>
</protein>
<evidence type="ECO:0000259" key="13">
    <source>
        <dbReference type="PROSITE" id="PS52012"/>
    </source>
</evidence>
<keyword evidence="7" id="KW-1015">Disulfide bond</keyword>
<evidence type="ECO:0000256" key="9">
    <source>
        <dbReference type="PROSITE-ProRule" id="PRU01356"/>
    </source>
</evidence>
<organism evidence="14 15">
    <name type="scientific">Clohesyomyces aquaticus</name>
    <dbReference type="NCBI Taxonomy" id="1231657"/>
    <lineage>
        <taxon>Eukaryota</taxon>
        <taxon>Fungi</taxon>
        <taxon>Dikarya</taxon>
        <taxon>Ascomycota</taxon>
        <taxon>Pezizomycotina</taxon>
        <taxon>Dothideomycetes</taxon>
        <taxon>Pleosporomycetidae</taxon>
        <taxon>Pleosporales</taxon>
        <taxon>Lindgomycetaceae</taxon>
        <taxon>Clohesyomyces</taxon>
    </lineage>
</organism>
<feature type="signal peptide" evidence="12">
    <location>
        <begin position="1"/>
        <end position="17"/>
    </location>
</feature>
<keyword evidence="11" id="KW-0472">Membrane</keyword>
<sequence length="384" mass="39729">MKLTGALLLAAAASVLAEGVIDFTKLPACAKDCDTLKAADTNCVPPAAPVTTQQIYQSCVCQSTLLLTLKSSGAVCATACTSQDDQTKISQYYVALCNGPVVQPAATTTTTTATTTATSATGTATGLVAGVGNKAKPSSGGNGWFSTHWKWVVMVIVIVVACLIGSLGGLWLKRRHDRKKEAAKANMAATDSLTVSHNTPGSRSKKSTLGKGPMSTPDGYNPYTPSPVTMSGGRNGMAMDGGVGGIAPPRAPPKLRSRSNTLQSMGTANGSKSHLPHQPVAWGPHQYQAYAKEYGNDSPSNSIPPSPTAPIHPPGTVVFRTRSAMNSDSQIGYHPTTGLGAARAVSVNHGLAGMRSDPTLNPAAVPQAGEICEVSPKRLHKQRD</sequence>
<evidence type="ECO:0000256" key="4">
    <source>
        <dbReference type="ARBA" id="ARBA00022525"/>
    </source>
</evidence>
<keyword evidence="15" id="KW-1185">Reference proteome</keyword>
<dbReference type="GO" id="GO:0005576">
    <property type="term" value="C:extracellular region"/>
    <property type="evidence" value="ECO:0007669"/>
    <property type="project" value="UniProtKB-SubCell"/>
</dbReference>
<evidence type="ECO:0000256" key="8">
    <source>
        <dbReference type="ARBA" id="ARBA00023288"/>
    </source>
</evidence>
<feature type="compositionally biased region" description="Polar residues" evidence="10">
    <location>
        <begin position="189"/>
        <end position="202"/>
    </location>
</feature>
<keyword evidence="5" id="KW-0336">GPI-anchor</keyword>
<dbReference type="Proteomes" id="UP000193144">
    <property type="component" value="Unassembled WGS sequence"/>
</dbReference>
<feature type="domain" description="CFEM" evidence="13">
    <location>
        <begin position="1"/>
        <end position="123"/>
    </location>
</feature>
<dbReference type="OrthoDB" id="5426355at2759"/>
<dbReference type="GO" id="GO:0098552">
    <property type="term" value="C:side of membrane"/>
    <property type="evidence" value="ECO:0007669"/>
    <property type="project" value="UniProtKB-KW"/>
</dbReference>
<dbReference type="InterPro" id="IPR008427">
    <property type="entry name" value="Extracellular_membr_CFEM_dom"/>
</dbReference>
<evidence type="ECO:0000256" key="6">
    <source>
        <dbReference type="ARBA" id="ARBA00022729"/>
    </source>
</evidence>
<evidence type="ECO:0000256" key="10">
    <source>
        <dbReference type="SAM" id="MobiDB-lite"/>
    </source>
</evidence>
<evidence type="ECO:0000313" key="14">
    <source>
        <dbReference type="EMBL" id="ORY11430.1"/>
    </source>
</evidence>
<evidence type="ECO:0000256" key="1">
    <source>
        <dbReference type="ARBA" id="ARBA00004589"/>
    </source>
</evidence>
<keyword evidence="11" id="KW-1133">Transmembrane helix</keyword>
<evidence type="ECO:0000256" key="3">
    <source>
        <dbReference type="ARBA" id="ARBA00010031"/>
    </source>
</evidence>
<feature type="transmembrane region" description="Helical" evidence="11">
    <location>
        <begin position="151"/>
        <end position="172"/>
    </location>
</feature>
<feature type="region of interest" description="Disordered" evidence="10">
    <location>
        <begin position="183"/>
        <end position="224"/>
    </location>
</feature>
<name>A0A1Y1ZMI1_9PLEO</name>
<comment type="subcellular location">
    <subcellularLocation>
        <location evidence="1">Membrane</location>
        <topology evidence="1">Lipid-anchor</topology>
        <topology evidence="1">GPI-anchor</topology>
    </subcellularLocation>
    <subcellularLocation>
        <location evidence="2">Secreted</location>
    </subcellularLocation>
</comment>